<feature type="region of interest" description="Disordered" evidence="1">
    <location>
        <begin position="134"/>
        <end position="196"/>
    </location>
</feature>
<dbReference type="EMBL" id="ML212905">
    <property type="protein sequence ID" value="TFK78000.1"/>
    <property type="molecule type" value="Genomic_DNA"/>
</dbReference>
<organism evidence="2 3">
    <name type="scientific">Polyporus arcularius HHB13444</name>
    <dbReference type="NCBI Taxonomy" id="1314778"/>
    <lineage>
        <taxon>Eukaryota</taxon>
        <taxon>Fungi</taxon>
        <taxon>Dikarya</taxon>
        <taxon>Basidiomycota</taxon>
        <taxon>Agaricomycotina</taxon>
        <taxon>Agaricomycetes</taxon>
        <taxon>Polyporales</taxon>
        <taxon>Polyporaceae</taxon>
        <taxon>Polyporus</taxon>
    </lineage>
</organism>
<feature type="region of interest" description="Disordered" evidence="1">
    <location>
        <begin position="96"/>
        <end position="121"/>
    </location>
</feature>
<sequence length="348" mass="38450">MAVLIHDLLDLEGERTTMQSDIANFKGNERERSKLAAKISDFIQRAQDARDRYERYLQPCVDQALLDVPTDEQNELFPLRAPVSQAVTPGRAPVEFAATQPGTGEDTAVQPPDHEGANIDTSVDSWDGLAAQVPADSDAEELPEPGAEGTGKKRKRPSTKTSAREEGSDAEDSPGPSSEGARKPAKRPSAKASAAAAIRKSMNGQLDAILLALPSAYDPRIIQHPAMTTAVQYERMIREGCANDALDDLRLHLTTYACLEDRRKQGSGVLHNTPMDKRMQKKKAAIAAAKARYRQIREILLRLGMGEDDIKYKPLLDTDCKPFVLVIEEQRLGDSRRKPCWIWSDFSF</sequence>
<dbReference type="Proteomes" id="UP000308197">
    <property type="component" value="Unassembled WGS sequence"/>
</dbReference>
<dbReference type="InParanoid" id="A0A5C3NPU6"/>
<accession>A0A5C3NPU6</accession>
<dbReference type="AlphaFoldDB" id="A0A5C3NPU6"/>
<keyword evidence="3" id="KW-1185">Reference proteome</keyword>
<protein>
    <submittedName>
        <fullName evidence="2">Uncharacterized protein</fullName>
    </submittedName>
</protein>
<evidence type="ECO:0000256" key="1">
    <source>
        <dbReference type="SAM" id="MobiDB-lite"/>
    </source>
</evidence>
<gene>
    <name evidence="2" type="ORF">K466DRAFT_607429</name>
</gene>
<proteinExistence type="predicted"/>
<name>A0A5C3NPU6_9APHY</name>
<reference evidence="2 3" key="1">
    <citation type="journal article" date="2019" name="Nat. Ecol. Evol.">
        <title>Megaphylogeny resolves global patterns of mushroom evolution.</title>
        <authorList>
            <person name="Varga T."/>
            <person name="Krizsan K."/>
            <person name="Foldi C."/>
            <person name="Dima B."/>
            <person name="Sanchez-Garcia M."/>
            <person name="Sanchez-Ramirez S."/>
            <person name="Szollosi G.J."/>
            <person name="Szarkandi J.G."/>
            <person name="Papp V."/>
            <person name="Albert L."/>
            <person name="Andreopoulos W."/>
            <person name="Angelini C."/>
            <person name="Antonin V."/>
            <person name="Barry K.W."/>
            <person name="Bougher N.L."/>
            <person name="Buchanan P."/>
            <person name="Buyck B."/>
            <person name="Bense V."/>
            <person name="Catcheside P."/>
            <person name="Chovatia M."/>
            <person name="Cooper J."/>
            <person name="Damon W."/>
            <person name="Desjardin D."/>
            <person name="Finy P."/>
            <person name="Geml J."/>
            <person name="Haridas S."/>
            <person name="Hughes K."/>
            <person name="Justo A."/>
            <person name="Karasinski D."/>
            <person name="Kautmanova I."/>
            <person name="Kiss B."/>
            <person name="Kocsube S."/>
            <person name="Kotiranta H."/>
            <person name="LaButti K.M."/>
            <person name="Lechner B.E."/>
            <person name="Liimatainen K."/>
            <person name="Lipzen A."/>
            <person name="Lukacs Z."/>
            <person name="Mihaltcheva S."/>
            <person name="Morgado L.N."/>
            <person name="Niskanen T."/>
            <person name="Noordeloos M.E."/>
            <person name="Ohm R.A."/>
            <person name="Ortiz-Santana B."/>
            <person name="Ovrebo C."/>
            <person name="Racz N."/>
            <person name="Riley R."/>
            <person name="Savchenko A."/>
            <person name="Shiryaev A."/>
            <person name="Soop K."/>
            <person name="Spirin V."/>
            <person name="Szebenyi C."/>
            <person name="Tomsovsky M."/>
            <person name="Tulloss R.E."/>
            <person name="Uehling J."/>
            <person name="Grigoriev I.V."/>
            <person name="Vagvolgyi C."/>
            <person name="Papp T."/>
            <person name="Martin F.M."/>
            <person name="Miettinen O."/>
            <person name="Hibbett D.S."/>
            <person name="Nagy L.G."/>
        </authorList>
    </citation>
    <scope>NUCLEOTIDE SEQUENCE [LARGE SCALE GENOMIC DNA]</scope>
    <source>
        <strain evidence="2 3">HHB13444</strain>
    </source>
</reference>
<feature type="non-terminal residue" evidence="2">
    <location>
        <position position="348"/>
    </location>
</feature>
<evidence type="ECO:0000313" key="2">
    <source>
        <dbReference type="EMBL" id="TFK78000.1"/>
    </source>
</evidence>
<evidence type="ECO:0000313" key="3">
    <source>
        <dbReference type="Proteomes" id="UP000308197"/>
    </source>
</evidence>